<protein>
    <recommendedName>
        <fullName evidence="7">DNA 3'-5' helicase</fullName>
        <ecNumber evidence="7">5.6.2.4</ecNumber>
    </recommendedName>
</protein>
<dbReference type="Gene3D" id="1.10.486.10">
    <property type="entry name" value="PCRA, domain 4"/>
    <property type="match status" value="1"/>
</dbReference>
<dbReference type="PROSITE" id="PS51217">
    <property type="entry name" value="UVRD_HELICASE_CTER"/>
    <property type="match status" value="1"/>
</dbReference>
<dbReference type="InterPro" id="IPR027417">
    <property type="entry name" value="P-loop_NTPase"/>
</dbReference>
<evidence type="ECO:0000256" key="1">
    <source>
        <dbReference type="ARBA" id="ARBA00022741"/>
    </source>
</evidence>
<dbReference type="InterPro" id="IPR014017">
    <property type="entry name" value="DNA_helicase_UvrD-like_C"/>
</dbReference>
<feature type="domain" description="UvrD-like helicase ATP-binding" evidence="11">
    <location>
        <begin position="5"/>
        <end position="448"/>
    </location>
</feature>
<dbReference type="GO" id="GO:0009338">
    <property type="term" value="C:exodeoxyribonuclease V complex"/>
    <property type="evidence" value="ECO:0007669"/>
    <property type="project" value="TreeGrafter"/>
</dbReference>
<evidence type="ECO:0000256" key="2">
    <source>
        <dbReference type="ARBA" id="ARBA00022801"/>
    </source>
</evidence>
<accession>A0A0F6YMS3</accession>
<comment type="catalytic activity">
    <reaction evidence="8">
        <text>ATP + H2O = ADP + phosphate + H(+)</text>
        <dbReference type="Rhea" id="RHEA:13065"/>
        <dbReference type="ChEBI" id="CHEBI:15377"/>
        <dbReference type="ChEBI" id="CHEBI:15378"/>
        <dbReference type="ChEBI" id="CHEBI:30616"/>
        <dbReference type="ChEBI" id="CHEBI:43474"/>
        <dbReference type="ChEBI" id="CHEBI:456216"/>
        <dbReference type="EC" id="5.6.2.4"/>
    </reaction>
</comment>
<dbReference type="OrthoDB" id="9810135at2"/>
<keyword evidence="1 9" id="KW-0547">Nucleotide-binding</keyword>
<keyword evidence="5" id="KW-0413">Isomerase</keyword>
<dbReference type="GO" id="GO:0016887">
    <property type="term" value="F:ATP hydrolysis activity"/>
    <property type="evidence" value="ECO:0007669"/>
    <property type="project" value="RHEA"/>
</dbReference>
<reference evidence="13 14" key="1">
    <citation type="submission" date="2015-03" db="EMBL/GenBank/DDBJ databases">
        <title>Genome assembly of Sandaracinus amylolyticus DSM 53668.</title>
        <authorList>
            <person name="Sharma G."/>
            <person name="Subramanian S."/>
        </authorList>
    </citation>
    <scope>NUCLEOTIDE SEQUENCE [LARGE SCALE GENOMIC DNA]</scope>
    <source>
        <strain evidence="13 14">DSM 53668</strain>
    </source>
</reference>
<dbReference type="Gene3D" id="3.40.50.300">
    <property type="entry name" value="P-loop containing nucleotide triphosphate hydrolases"/>
    <property type="match status" value="3"/>
</dbReference>
<dbReference type="GO" id="GO:0005524">
    <property type="term" value="F:ATP binding"/>
    <property type="evidence" value="ECO:0007669"/>
    <property type="project" value="UniProtKB-UniRule"/>
</dbReference>
<dbReference type="GO" id="GO:0003677">
    <property type="term" value="F:DNA binding"/>
    <property type="evidence" value="ECO:0007669"/>
    <property type="project" value="InterPro"/>
</dbReference>
<name>A0A0F6YMS3_9BACT</name>
<dbReference type="GO" id="GO:0005829">
    <property type="term" value="C:cytosol"/>
    <property type="evidence" value="ECO:0007669"/>
    <property type="project" value="TreeGrafter"/>
</dbReference>
<evidence type="ECO:0000256" key="10">
    <source>
        <dbReference type="SAM" id="Coils"/>
    </source>
</evidence>
<keyword evidence="2 9" id="KW-0378">Hydrolase</keyword>
<feature type="domain" description="UvrD-like helicase C-terminal" evidence="12">
    <location>
        <begin position="466"/>
        <end position="765"/>
    </location>
</feature>
<evidence type="ECO:0000256" key="6">
    <source>
        <dbReference type="ARBA" id="ARBA00034617"/>
    </source>
</evidence>
<dbReference type="Pfam" id="PF00580">
    <property type="entry name" value="UvrD-helicase"/>
    <property type="match status" value="1"/>
</dbReference>
<dbReference type="GO" id="GO:0043138">
    <property type="term" value="F:3'-5' DNA helicase activity"/>
    <property type="evidence" value="ECO:0007669"/>
    <property type="project" value="UniProtKB-EC"/>
</dbReference>
<evidence type="ECO:0000256" key="4">
    <source>
        <dbReference type="ARBA" id="ARBA00022840"/>
    </source>
</evidence>
<dbReference type="GO" id="GO:0000725">
    <property type="term" value="P:recombinational repair"/>
    <property type="evidence" value="ECO:0007669"/>
    <property type="project" value="TreeGrafter"/>
</dbReference>
<evidence type="ECO:0000313" key="13">
    <source>
        <dbReference type="EMBL" id="AKF11028.1"/>
    </source>
</evidence>
<dbReference type="AlphaFoldDB" id="A0A0F6YMS3"/>
<evidence type="ECO:0000256" key="9">
    <source>
        <dbReference type="PROSITE-ProRule" id="PRU00560"/>
    </source>
</evidence>
<dbReference type="InterPro" id="IPR014016">
    <property type="entry name" value="UvrD-like_ATP-bd"/>
</dbReference>
<sequence>MTKLPADHEARVRIANDHATSLLVEAAAGTGKTTALVTRLVSMLKSGACELRGVVAMTFTDKAAGEMTLRLRAALEEARAASSDETERARAERALEQLETARVGTIHGFCADLLRERPVEAGVDPSFSVLADDEADALVQRAIGDELGAALATPGEGIRRLLRRTSRDQETARERLRDAVRTLIEHRDHATPWRRDPFDRDAAIDTILTDVTELAALAPKATTPSDWCAKSLLLFQRVMADVEVRERTLPRDHDGLEAALADIARKKEWGWKGAGKFFAPGLLRADVLAKRDALKAKLDAFLVAADADLAACLWRDLRPIVLRYEVLKERAGALDFLDLLLGVRRLLVEHAEVRRELQTRFTHVFVDELQDSDPVQVDVVLLLASDDPSIADPTKVRPVPGKLFLVGDPKQSIYRFRRADIASYRLLREQLERASVPVLHLSTSFRSLPGIQRVINAAFEPAMSSAPAGVQAEHVALTEWRAAEEKRPSVIALGIPRPYDKTEKITKGAIEASTPDAVAAFVAWLVRESGWTVIDPVTNEPTRVAPRHVCLLFRRQVGWNDSDVVRPYLRGLEARRVPHVWVGGRSFHEREEIIGLRAIASAIEYPDDALAVYAALRGPFLALTDAELLLYRDRVGPLHPMSKVALDSVETALRPVAEALHLLRELHLGRNRHPIADTFARFFDATRAHAALALAHGGEQVLASASRILDLARRFDARGALSFRGFVELLEDQAERGEGAGGGDSPSGEEGQEGVRVMTVHKAKGLEFPVVVLCDPTASTGSYADRWIDPSKGEAFFKLAGVTPIELRERDAAVVAANEAEIVRVAYVAATRARDLLVIPACGDAPFEEGWLAVMNRAIYPPQSEWRQGDGRAPGCPTFGDESVVSRSFDAESAGTQSVKPGLHRSVGVVWWDPRTLPLDEEPADGLRSDDVLRATSGVDDGMRAHRAWLDARATAIEDGAIPTILASTVHQLARTPRDESEPPHVERMMCAVSTRPTGRRIEALFRGALALLQPGDGDDVIAAMVRARARVIGADADEERAVSEALRALVRHPWIASARPAARAVPIVAPDERGVVVEGTIDLVREDAGALMVVRIVMSEGEPSEAQRAEATILADALRGTTKRTVRAALLVV</sequence>
<evidence type="ECO:0000256" key="7">
    <source>
        <dbReference type="ARBA" id="ARBA00034808"/>
    </source>
</evidence>
<keyword evidence="3 9" id="KW-0347">Helicase</keyword>
<evidence type="ECO:0000256" key="5">
    <source>
        <dbReference type="ARBA" id="ARBA00023235"/>
    </source>
</evidence>
<evidence type="ECO:0000256" key="3">
    <source>
        <dbReference type="ARBA" id="ARBA00022806"/>
    </source>
</evidence>
<dbReference type="Proteomes" id="UP000034883">
    <property type="component" value="Chromosome"/>
</dbReference>
<dbReference type="SUPFAM" id="SSF52540">
    <property type="entry name" value="P-loop containing nucleoside triphosphate hydrolases"/>
    <property type="match status" value="1"/>
</dbReference>
<evidence type="ECO:0000313" key="14">
    <source>
        <dbReference type="Proteomes" id="UP000034883"/>
    </source>
</evidence>
<dbReference type="KEGG" id="samy:DB32_008177"/>
<gene>
    <name evidence="13" type="ORF">DB32_008177</name>
</gene>
<evidence type="ECO:0000256" key="8">
    <source>
        <dbReference type="ARBA" id="ARBA00048988"/>
    </source>
</evidence>
<dbReference type="Pfam" id="PF13361">
    <property type="entry name" value="UvrD_C"/>
    <property type="match status" value="1"/>
</dbReference>
<keyword evidence="10" id="KW-0175">Coiled coil</keyword>
<comment type="catalytic activity">
    <reaction evidence="6">
        <text>Couples ATP hydrolysis with the unwinding of duplex DNA by translocating in the 3'-5' direction.</text>
        <dbReference type="EC" id="5.6.2.4"/>
    </reaction>
</comment>
<proteinExistence type="predicted"/>
<keyword evidence="4 9" id="KW-0067">ATP-binding</keyword>
<evidence type="ECO:0000259" key="12">
    <source>
        <dbReference type="PROSITE" id="PS51217"/>
    </source>
</evidence>
<dbReference type="PROSITE" id="PS51198">
    <property type="entry name" value="UVRD_HELICASE_ATP_BIND"/>
    <property type="match status" value="1"/>
</dbReference>
<organism evidence="13 14">
    <name type="scientific">Sandaracinus amylolyticus</name>
    <dbReference type="NCBI Taxonomy" id="927083"/>
    <lineage>
        <taxon>Bacteria</taxon>
        <taxon>Pseudomonadati</taxon>
        <taxon>Myxococcota</taxon>
        <taxon>Polyangia</taxon>
        <taxon>Polyangiales</taxon>
        <taxon>Sandaracinaceae</taxon>
        <taxon>Sandaracinus</taxon>
    </lineage>
</organism>
<dbReference type="EC" id="5.6.2.4" evidence="7"/>
<feature type="coiled-coil region" evidence="10">
    <location>
        <begin position="72"/>
        <end position="101"/>
    </location>
</feature>
<dbReference type="EMBL" id="CP011125">
    <property type="protein sequence ID" value="AKF11028.1"/>
    <property type="molecule type" value="Genomic_DNA"/>
</dbReference>
<dbReference type="InterPro" id="IPR000212">
    <property type="entry name" value="DNA_helicase_UvrD/REP"/>
</dbReference>
<dbReference type="STRING" id="927083.DB32_008177"/>
<keyword evidence="14" id="KW-1185">Reference proteome</keyword>
<dbReference type="RefSeq" id="WP_053237938.1">
    <property type="nucleotide sequence ID" value="NZ_CP011125.1"/>
</dbReference>
<feature type="binding site" evidence="9">
    <location>
        <begin position="26"/>
        <end position="33"/>
    </location>
    <ligand>
        <name>ATP</name>
        <dbReference type="ChEBI" id="CHEBI:30616"/>
    </ligand>
</feature>
<dbReference type="PANTHER" id="PTHR11070:SF23">
    <property type="entry name" value="RECBCD ENZYME SUBUNIT RECB"/>
    <property type="match status" value="1"/>
</dbReference>
<evidence type="ECO:0000259" key="11">
    <source>
        <dbReference type="PROSITE" id="PS51198"/>
    </source>
</evidence>
<dbReference type="PANTHER" id="PTHR11070">
    <property type="entry name" value="UVRD / RECB / PCRA DNA HELICASE FAMILY MEMBER"/>
    <property type="match status" value="1"/>
</dbReference>